<dbReference type="PROSITE" id="PS00675">
    <property type="entry name" value="SIGMA54_INTERACT_1"/>
    <property type="match status" value="1"/>
</dbReference>
<reference evidence="6" key="1">
    <citation type="submission" date="2019-02" db="EMBL/GenBank/DDBJ databases">
        <authorList>
            <person name="Gruber-Vodicka R. H."/>
            <person name="Seah K. B. B."/>
        </authorList>
    </citation>
    <scope>NUCLEOTIDE SEQUENCE</scope>
    <source>
        <strain evidence="6">BECK_BZ15</strain>
    </source>
</reference>
<keyword evidence="1 3" id="KW-0853">WD repeat</keyword>
<dbReference type="SMART" id="SM00175">
    <property type="entry name" value="RAB"/>
    <property type="match status" value="1"/>
</dbReference>
<dbReference type="PROSITE" id="PS00678">
    <property type="entry name" value="WD_REPEATS_1"/>
    <property type="match status" value="5"/>
</dbReference>
<sequence length="766" mass="84245">MTFQYDLFLSYARKDKKSVHALARRLKKDGLRVWLDDWIIEPGAPISLEIQRGVENARTLVMCMSPAYFDSQWGKLEHHSMLFRDPTNAERRFIPLLIRDCQPPDIIAQFARIDWREGSDAEYQRLLAACRPKPEKPETETPTETPSAPDSQIDQARMILKGHDEAIGCVAVTPDGRTVVSGSSDNTLRVWELETGRLRATLEGHTEPVTGVAVTPDGQRVISSAWGETLRVWELETGRCIAKLDGIGSLNWGLALSGDGRTVVSGSTNNTLGVWDLETGRLTQQLEGHTDHVRGVAIARDASMAVSGLMDNTLRIWDPVTGQCRHVLEGHTGGVDGVALTPDARTIVSGSRDSTLKVWDVATGQCRATFEGHTGPVYRVAITPDGQRVVSASHDKTVKVWELATGRCLATLREHTNAVLGLAITPDGKQVISGSSDETLRVWDLPTPDVTTETAGSARYTNAKVVLVGESGVGKTGLALRLCQDRWEATESTHGMEVERLELPSSMMGTALRAFAHPTDFAHPTGVDDLEREVWLWDFAGQPDYRLIHQLYMDDTALGLLVFDPQDDNPFESIGYWDKALGTASEREPAKLLVAGRCDRGGITISHNRFQEYVRKQGFAGFLTTGAKTGEGCETLKTAIAQHIPWDACPGPPPPGCSRPSRTPSFGSRRAMRPWRASPNCASACSLPCPRKISTRPSCGRWWDLCRARAWCKCWGSGISPCSSRNGSTATPPLWCAWPGSTPTRWGWCRSSGCWRGSWITRTWHA</sequence>
<dbReference type="Pfam" id="PF25173">
    <property type="entry name" value="Beta-prop_WDR3_1st"/>
    <property type="match status" value="1"/>
</dbReference>
<feature type="repeat" description="WD" evidence="3">
    <location>
        <begin position="254"/>
        <end position="285"/>
    </location>
</feature>
<dbReference type="InterPro" id="IPR035897">
    <property type="entry name" value="Toll_tir_struct_dom_sf"/>
</dbReference>
<feature type="repeat" description="WD" evidence="3">
    <location>
        <begin position="370"/>
        <end position="411"/>
    </location>
</feature>
<dbReference type="InterPro" id="IPR025662">
    <property type="entry name" value="Sigma_54_int_dom_ATP-bd_1"/>
</dbReference>
<dbReference type="Pfam" id="PF08477">
    <property type="entry name" value="Roc"/>
    <property type="match status" value="1"/>
</dbReference>
<accession>A0A450S027</accession>
<dbReference type="Gene3D" id="3.40.50.10140">
    <property type="entry name" value="Toll/interleukin-1 receptor homology (TIR) domain"/>
    <property type="match status" value="1"/>
</dbReference>
<gene>
    <name evidence="6" type="ORF">BECKFW1821A_GA0114235_100853</name>
</gene>
<feature type="repeat" description="WD" evidence="3">
    <location>
        <begin position="412"/>
        <end position="453"/>
    </location>
</feature>
<dbReference type="SUPFAM" id="SSF52200">
    <property type="entry name" value="Toll/Interleukin receptor TIR domain"/>
    <property type="match status" value="1"/>
</dbReference>
<evidence type="ECO:0000313" key="6">
    <source>
        <dbReference type="EMBL" id="VFJ44888.1"/>
    </source>
</evidence>
<evidence type="ECO:0000256" key="4">
    <source>
        <dbReference type="SAM" id="MobiDB-lite"/>
    </source>
</evidence>
<feature type="repeat" description="WD" evidence="3">
    <location>
        <begin position="202"/>
        <end position="243"/>
    </location>
</feature>
<dbReference type="InterPro" id="IPR001680">
    <property type="entry name" value="WD40_rpt"/>
</dbReference>
<dbReference type="PROSITE" id="PS50082">
    <property type="entry name" value="WD_REPEATS_2"/>
    <property type="match status" value="7"/>
</dbReference>
<dbReference type="InterPro" id="IPR000157">
    <property type="entry name" value="TIR_dom"/>
</dbReference>
<dbReference type="EMBL" id="CAADEW010000008">
    <property type="protein sequence ID" value="VFJ44888.1"/>
    <property type="molecule type" value="Genomic_DNA"/>
</dbReference>
<evidence type="ECO:0000256" key="3">
    <source>
        <dbReference type="PROSITE-ProRule" id="PRU00221"/>
    </source>
</evidence>
<dbReference type="PROSITE" id="PS50104">
    <property type="entry name" value="TIR"/>
    <property type="match status" value="1"/>
</dbReference>
<proteinExistence type="predicted"/>
<dbReference type="InterPro" id="IPR027417">
    <property type="entry name" value="P-loop_NTPase"/>
</dbReference>
<dbReference type="CDD" id="cd00200">
    <property type="entry name" value="WD40"/>
    <property type="match status" value="1"/>
</dbReference>
<organism evidence="6">
    <name type="scientific">Candidatus Kentrum sp. FW</name>
    <dbReference type="NCBI Taxonomy" id="2126338"/>
    <lineage>
        <taxon>Bacteria</taxon>
        <taxon>Pseudomonadati</taxon>
        <taxon>Pseudomonadota</taxon>
        <taxon>Gammaproteobacteria</taxon>
        <taxon>Candidatus Kentrum</taxon>
    </lineage>
</organism>
<dbReference type="SUPFAM" id="SSF52540">
    <property type="entry name" value="P-loop containing nucleoside triphosphate hydrolases"/>
    <property type="match status" value="1"/>
</dbReference>
<dbReference type="SMART" id="SM00255">
    <property type="entry name" value="TIR"/>
    <property type="match status" value="1"/>
</dbReference>
<dbReference type="PANTHER" id="PTHR19848:SF8">
    <property type="entry name" value="F-BOX AND WD REPEAT DOMAIN CONTAINING 7"/>
    <property type="match status" value="1"/>
</dbReference>
<dbReference type="SUPFAM" id="SSF50978">
    <property type="entry name" value="WD40 repeat-like"/>
    <property type="match status" value="1"/>
</dbReference>
<dbReference type="Gene3D" id="2.130.10.10">
    <property type="entry name" value="YVTN repeat-like/Quinoprotein amine dehydrogenase"/>
    <property type="match status" value="3"/>
</dbReference>
<dbReference type="PRINTS" id="PR00449">
    <property type="entry name" value="RASTRNSFRMNG"/>
</dbReference>
<evidence type="ECO:0000256" key="2">
    <source>
        <dbReference type="ARBA" id="ARBA00022737"/>
    </source>
</evidence>
<dbReference type="AlphaFoldDB" id="A0A450S027"/>
<dbReference type="Pfam" id="PF13676">
    <property type="entry name" value="TIR_2"/>
    <property type="match status" value="1"/>
</dbReference>
<keyword evidence="2" id="KW-0677">Repeat</keyword>
<feature type="repeat" description="WD" evidence="3">
    <location>
        <begin position="160"/>
        <end position="201"/>
    </location>
</feature>
<dbReference type="Pfam" id="PF00400">
    <property type="entry name" value="WD40"/>
    <property type="match status" value="2"/>
</dbReference>
<feature type="region of interest" description="Disordered" evidence="4">
    <location>
        <begin position="131"/>
        <end position="151"/>
    </location>
</feature>
<dbReference type="GO" id="GO:0007165">
    <property type="term" value="P:signal transduction"/>
    <property type="evidence" value="ECO:0007669"/>
    <property type="project" value="InterPro"/>
</dbReference>
<dbReference type="PROSITE" id="PS50294">
    <property type="entry name" value="WD_REPEATS_REGION"/>
    <property type="match status" value="6"/>
</dbReference>
<evidence type="ECO:0000256" key="1">
    <source>
        <dbReference type="ARBA" id="ARBA00022574"/>
    </source>
</evidence>
<dbReference type="PROSITE" id="PS51419">
    <property type="entry name" value="RAB"/>
    <property type="match status" value="1"/>
</dbReference>
<dbReference type="InterPro" id="IPR020472">
    <property type="entry name" value="WD40_PAC1"/>
</dbReference>
<dbReference type="SMART" id="SM00320">
    <property type="entry name" value="WD40"/>
    <property type="match status" value="7"/>
</dbReference>
<dbReference type="PANTHER" id="PTHR19848">
    <property type="entry name" value="WD40 REPEAT PROTEIN"/>
    <property type="match status" value="1"/>
</dbReference>
<dbReference type="InterPro" id="IPR036322">
    <property type="entry name" value="WD40_repeat_dom_sf"/>
</dbReference>
<dbReference type="Gene3D" id="3.40.50.300">
    <property type="entry name" value="P-loop containing nucleotide triphosphate hydrolases"/>
    <property type="match status" value="1"/>
</dbReference>
<dbReference type="InterPro" id="IPR019775">
    <property type="entry name" value="WD40_repeat_CS"/>
</dbReference>
<dbReference type="PRINTS" id="PR00320">
    <property type="entry name" value="GPROTEINBRPT"/>
</dbReference>
<protein>
    <submittedName>
        <fullName evidence="6">WD domain-containing protein, G-beta repeat-containing protein</fullName>
    </submittedName>
</protein>
<feature type="domain" description="TIR" evidence="5">
    <location>
        <begin position="3"/>
        <end position="130"/>
    </location>
</feature>
<feature type="repeat" description="WD" evidence="3">
    <location>
        <begin position="328"/>
        <end position="369"/>
    </location>
</feature>
<dbReference type="InterPro" id="IPR015943">
    <property type="entry name" value="WD40/YVTN_repeat-like_dom_sf"/>
</dbReference>
<feature type="repeat" description="WD" evidence="3">
    <location>
        <begin position="286"/>
        <end position="327"/>
    </location>
</feature>
<evidence type="ECO:0000259" key="5">
    <source>
        <dbReference type="PROSITE" id="PS50104"/>
    </source>
</evidence>
<name>A0A450S027_9GAMM</name>